<evidence type="ECO:0000256" key="1">
    <source>
        <dbReference type="SAM" id="MobiDB-lite"/>
    </source>
</evidence>
<gene>
    <name evidence="2" type="ORF">LX81_02672</name>
</gene>
<proteinExistence type="predicted"/>
<dbReference type="InterPro" id="IPR023346">
    <property type="entry name" value="Lysozyme-like_dom_sf"/>
</dbReference>
<accession>A0A2W7N5T9</accession>
<evidence type="ECO:0000313" key="3">
    <source>
        <dbReference type="Proteomes" id="UP000248916"/>
    </source>
</evidence>
<protein>
    <recommendedName>
        <fullName evidence="4">Transglycosylase-like protein with SLT domain</fullName>
    </recommendedName>
</protein>
<name>A0A2W7N5T9_9RHOB</name>
<evidence type="ECO:0000313" key="2">
    <source>
        <dbReference type="EMBL" id="PZX15083.1"/>
    </source>
</evidence>
<evidence type="ECO:0008006" key="4">
    <source>
        <dbReference type="Google" id="ProtNLM"/>
    </source>
</evidence>
<organism evidence="2 3">
    <name type="scientific">Palleronia aestuarii</name>
    <dbReference type="NCBI Taxonomy" id="568105"/>
    <lineage>
        <taxon>Bacteria</taxon>
        <taxon>Pseudomonadati</taxon>
        <taxon>Pseudomonadota</taxon>
        <taxon>Alphaproteobacteria</taxon>
        <taxon>Rhodobacterales</taxon>
        <taxon>Roseobacteraceae</taxon>
        <taxon>Palleronia</taxon>
    </lineage>
</organism>
<sequence>MLLAALLPQALAAAGEGYCARAALMAGEENGVPREVLMEVAGDSADPSPWRVTVDGRSQSFDARDTALGRAYHVFREGEESFAVGCFRVDFDLHGRHFASLDEMFDPLANARYAARFLALLHDDLGDWDKAVAAWRDRTGDYALALGPALETFREAPRAVSRGGAPGAGSLVPLGATGSSDER</sequence>
<keyword evidence="3" id="KW-1185">Reference proteome</keyword>
<dbReference type="EMBL" id="QKZL01000011">
    <property type="protein sequence ID" value="PZX15083.1"/>
    <property type="molecule type" value="Genomic_DNA"/>
</dbReference>
<dbReference type="Proteomes" id="UP000248916">
    <property type="component" value="Unassembled WGS sequence"/>
</dbReference>
<dbReference type="AlphaFoldDB" id="A0A2W7N5T9"/>
<dbReference type="SUPFAM" id="SSF53955">
    <property type="entry name" value="Lysozyme-like"/>
    <property type="match status" value="1"/>
</dbReference>
<reference evidence="2 3" key="1">
    <citation type="submission" date="2018-06" db="EMBL/GenBank/DDBJ databases">
        <title>Genomic Encyclopedia of Archaeal and Bacterial Type Strains, Phase II (KMG-II): from individual species to whole genera.</title>
        <authorList>
            <person name="Goeker M."/>
        </authorList>
    </citation>
    <scope>NUCLEOTIDE SEQUENCE [LARGE SCALE GENOMIC DNA]</scope>
    <source>
        <strain evidence="2 3">DSM 22009</strain>
    </source>
</reference>
<comment type="caution">
    <text evidence="2">The sequence shown here is derived from an EMBL/GenBank/DDBJ whole genome shotgun (WGS) entry which is preliminary data.</text>
</comment>
<feature type="region of interest" description="Disordered" evidence="1">
    <location>
        <begin position="161"/>
        <end position="183"/>
    </location>
</feature>